<protein>
    <submittedName>
        <fullName evidence="1">Uncharacterized protein</fullName>
    </submittedName>
</protein>
<dbReference type="Proteomes" id="UP000298663">
    <property type="component" value="Unassembled WGS sequence"/>
</dbReference>
<dbReference type="EMBL" id="AZBU02000011">
    <property type="protein sequence ID" value="TKR60931.1"/>
    <property type="molecule type" value="Genomic_DNA"/>
</dbReference>
<evidence type="ECO:0000313" key="2">
    <source>
        <dbReference type="Proteomes" id="UP000298663"/>
    </source>
</evidence>
<gene>
    <name evidence="1" type="ORF">L596_028112</name>
</gene>
<name>A0A4U5LXH1_STECR</name>
<accession>A0A4U5LXH1</accession>
<evidence type="ECO:0000313" key="1">
    <source>
        <dbReference type="EMBL" id="TKR60931.1"/>
    </source>
</evidence>
<keyword evidence="2" id="KW-1185">Reference proteome</keyword>
<sequence>MFSFSARNRLYQVDIYPEPSHSGRQLECKARVPDTVNVKNLIGNAMDTNSIFPTHFQTWSFVNHFLSTETSENAVLCVDPRTSHSSIICIINFAHST</sequence>
<proteinExistence type="predicted"/>
<reference evidence="1 2" key="1">
    <citation type="journal article" date="2015" name="Genome Biol.">
        <title>Comparative genomics of Steinernema reveals deeply conserved gene regulatory networks.</title>
        <authorList>
            <person name="Dillman A.R."/>
            <person name="Macchietto M."/>
            <person name="Porter C.F."/>
            <person name="Rogers A."/>
            <person name="Williams B."/>
            <person name="Antoshechkin I."/>
            <person name="Lee M.M."/>
            <person name="Goodwin Z."/>
            <person name="Lu X."/>
            <person name="Lewis E.E."/>
            <person name="Goodrich-Blair H."/>
            <person name="Stock S.P."/>
            <person name="Adams B.J."/>
            <person name="Sternberg P.W."/>
            <person name="Mortazavi A."/>
        </authorList>
    </citation>
    <scope>NUCLEOTIDE SEQUENCE [LARGE SCALE GENOMIC DNA]</scope>
    <source>
        <strain evidence="1 2">ALL</strain>
    </source>
</reference>
<organism evidence="1 2">
    <name type="scientific">Steinernema carpocapsae</name>
    <name type="common">Entomopathogenic nematode</name>
    <dbReference type="NCBI Taxonomy" id="34508"/>
    <lineage>
        <taxon>Eukaryota</taxon>
        <taxon>Metazoa</taxon>
        <taxon>Ecdysozoa</taxon>
        <taxon>Nematoda</taxon>
        <taxon>Chromadorea</taxon>
        <taxon>Rhabditida</taxon>
        <taxon>Tylenchina</taxon>
        <taxon>Panagrolaimomorpha</taxon>
        <taxon>Strongyloidoidea</taxon>
        <taxon>Steinernematidae</taxon>
        <taxon>Steinernema</taxon>
    </lineage>
</organism>
<dbReference type="AlphaFoldDB" id="A0A4U5LXH1"/>
<comment type="caution">
    <text evidence="1">The sequence shown here is derived from an EMBL/GenBank/DDBJ whole genome shotgun (WGS) entry which is preliminary data.</text>
</comment>
<reference evidence="1 2" key="2">
    <citation type="journal article" date="2019" name="G3 (Bethesda)">
        <title>Hybrid Assembly of the Genome of the Entomopathogenic Nematode Steinernema carpocapsae Identifies the X-Chromosome.</title>
        <authorList>
            <person name="Serra L."/>
            <person name="Macchietto M."/>
            <person name="Macias-Munoz A."/>
            <person name="McGill C.J."/>
            <person name="Rodriguez I.M."/>
            <person name="Rodriguez B."/>
            <person name="Murad R."/>
            <person name="Mortazavi A."/>
        </authorList>
    </citation>
    <scope>NUCLEOTIDE SEQUENCE [LARGE SCALE GENOMIC DNA]</scope>
    <source>
        <strain evidence="1 2">ALL</strain>
    </source>
</reference>